<dbReference type="EMBL" id="CAKP01000060">
    <property type="protein sequence ID" value="CCJ33110.1"/>
    <property type="molecule type" value="Genomic_DNA"/>
</dbReference>
<sequence>MDRTRNLTYNGLIIALTVAILYFGAFTKSKLSFLAIASFLLAISVIVSGIKGGILAIVATDILSFLLIPNLYYKLVFIPISFYPIIKSLAEKRKYSWALKYAYFNLSLFAMLIFGKIFLYQNFSSTNLPIFIIVLLIFELGFYFYDYAFTKFVFFIVRRIF</sequence>
<protein>
    <submittedName>
        <fullName evidence="2">Predicted membrane protein</fullName>
    </submittedName>
</protein>
<evidence type="ECO:0000256" key="1">
    <source>
        <dbReference type="SAM" id="Phobius"/>
    </source>
</evidence>
<dbReference type="RefSeq" id="WP_008908382.1">
    <property type="nucleotide sequence ID" value="NZ_CAKP01000060.1"/>
</dbReference>
<evidence type="ECO:0000313" key="2">
    <source>
        <dbReference type="EMBL" id="CCJ33110.1"/>
    </source>
</evidence>
<name>I7LG95_9CLOT</name>
<dbReference type="Proteomes" id="UP000007652">
    <property type="component" value="Unassembled WGS sequence"/>
</dbReference>
<comment type="caution">
    <text evidence="2">The sequence shown here is derived from an EMBL/GenBank/DDBJ whole genome shotgun (WGS) entry which is preliminary data.</text>
</comment>
<reference evidence="2 3" key="1">
    <citation type="journal article" date="2011" name="J. Bacteriol.">
        <title>Draft genome sequence of Caloramator australicus strain RC3T, a thermoanaerobe from the Great Artesian Basin of Australia.</title>
        <authorList>
            <person name="Ogg C.D."/>
            <person name="Patel B.K.C."/>
        </authorList>
    </citation>
    <scope>NUCLEOTIDE SEQUENCE [LARGE SCALE GENOMIC DNA]</scope>
    <source>
        <strain evidence="2 3">RC3</strain>
    </source>
</reference>
<proteinExistence type="predicted"/>
<feature type="transmembrane region" description="Helical" evidence="1">
    <location>
        <begin position="71"/>
        <end position="90"/>
    </location>
</feature>
<feature type="transmembrane region" description="Helical" evidence="1">
    <location>
        <begin position="6"/>
        <end position="26"/>
    </location>
</feature>
<evidence type="ECO:0000313" key="3">
    <source>
        <dbReference type="Proteomes" id="UP000007652"/>
    </source>
</evidence>
<keyword evidence="3" id="KW-1185">Reference proteome</keyword>
<dbReference type="OrthoDB" id="1955187at2"/>
<gene>
    <name evidence="2" type="ORF">CAAU_1026</name>
</gene>
<accession>I7LG95</accession>
<feature type="transmembrane region" description="Helical" evidence="1">
    <location>
        <begin position="102"/>
        <end position="120"/>
    </location>
</feature>
<keyword evidence="1" id="KW-0472">Membrane</keyword>
<dbReference type="AlphaFoldDB" id="I7LG95"/>
<feature type="transmembrane region" description="Helical" evidence="1">
    <location>
        <begin position="33"/>
        <end position="59"/>
    </location>
</feature>
<dbReference type="STRING" id="857293.CAAU_1026"/>
<feature type="transmembrane region" description="Helical" evidence="1">
    <location>
        <begin position="126"/>
        <end position="145"/>
    </location>
</feature>
<keyword evidence="1" id="KW-0812">Transmembrane</keyword>
<organism evidence="2 3">
    <name type="scientific">Caloramator australicus RC3</name>
    <dbReference type="NCBI Taxonomy" id="857293"/>
    <lineage>
        <taxon>Bacteria</taxon>
        <taxon>Bacillati</taxon>
        <taxon>Bacillota</taxon>
        <taxon>Clostridia</taxon>
        <taxon>Eubacteriales</taxon>
        <taxon>Clostridiaceae</taxon>
        <taxon>Caloramator</taxon>
    </lineage>
</organism>
<keyword evidence="1" id="KW-1133">Transmembrane helix</keyword>